<dbReference type="GO" id="GO:0016787">
    <property type="term" value="F:hydrolase activity"/>
    <property type="evidence" value="ECO:0007669"/>
    <property type="project" value="UniProtKB-KW"/>
</dbReference>
<dbReference type="GO" id="GO:0005694">
    <property type="term" value="C:chromosome"/>
    <property type="evidence" value="ECO:0007669"/>
    <property type="project" value="InterPro"/>
</dbReference>
<evidence type="ECO:0000256" key="3">
    <source>
        <dbReference type="ARBA" id="ARBA00022806"/>
    </source>
</evidence>
<dbReference type="STRING" id="52689.AKG39_18390"/>
<proteinExistence type="predicted"/>
<dbReference type="RefSeq" id="WP_050741867.1">
    <property type="nucleotide sequence ID" value="NZ_LGYO01000068.1"/>
</dbReference>
<dbReference type="Gene3D" id="3.40.50.300">
    <property type="entry name" value="P-loop containing nucleotide triphosphate hydrolases"/>
    <property type="match status" value="1"/>
</dbReference>
<evidence type="ECO:0000256" key="4">
    <source>
        <dbReference type="ARBA" id="ARBA00022840"/>
    </source>
</evidence>
<comment type="caution">
    <text evidence="7">The sequence shown here is derived from an EMBL/GenBank/DDBJ whole genome shotgun (WGS) entry which is preliminary data.</text>
</comment>
<dbReference type="GO" id="GO:0005829">
    <property type="term" value="C:cytosol"/>
    <property type="evidence" value="ECO:0007669"/>
    <property type="project" value="TreeGrafter"/>
</dbReference>
<dbReference type="GO" id="GO:0003916">
    <property type="term" value="F:DNA topoisomerase activity"/>
    <property type="evidence" value="ECO:0007669"/>
    <property type="project" value="InterPro"/>
</dbReference>
<dbReference type="Pfam" id="PF01396">
    <property type="entry name" value="Zn_ribbon_Top1"/>
    <property type="match status" value="1"/>
</dbReference>
<dbReference type="InterPro" id="IPR014017">
    <property type="entry name" value="DNA_helicase_UvrD-like_C"/>
</dbReference>
<dbReference type="SUPFAM" id="SSF52540">
    <property type="entry name" value="P-loop containing nucleoside triphosphate hydrolases"/>
    <property type="match status" value="1"/>
</dbReference>
<organism evidence="7 8">
    <name type="scientific">Acetobacterium bakii</name>
    <dbReference type="NCBI Taxonomy" id="52689"/>
    <lineage>
        <taxon>Bacteria</taxon>
        <taxon>Bacillati</taxon>
        <taxon>Bacillota</taxon>
        <taxon>Clostridia</taxon>
        <taxon>Eubacteriales</taxon>
        <taxon>Eubacteriaceae</taxon>
        <taxon>Acetobacterium</taxon>
    </lineage>
</organism>
<dbReference type="PANTHER" id="PTHR11070">
    <property type="entry name" value="UVRD / RECB / PCRA DNA HELICASE FAMILY MEMBER"/>
    <property type="match status" value="1"/>
</dbReference>
<evidence type="ECO:0000259" key="6">
    <source>
        <dbReference type="Pfam" id="PF13361"/>
    </source>
</evidence>
<dbReference type="Pfam" id="PF13361">
    <property type="entry name" value="UvrD_C"/>
    <property type="match status" value="1"/>
</dbReference>
<sequence length="139" mass="16079">MAFLSAHRSKGLQADYVFIINNKGKSYGFPSKIQNDEVVQLLLEESDDYQYSEERRLFYVAITRTRKKAWLLVEKDNKSVFVQELFSGFAKELMTERYTCPQCGGRIFKKKGANGEFFGCSNYHKGCTYTKKITVKKQA</sequence>
<dbReference type="Gene3D" id="3.30.65.10">
    <property type="entry name" value="Bacterial Topoisomerase I, domain 1"/>
    <property type="match status" value="1"/>
</dbReference>
<dbReference type="GO" id="GO:0006265">
    <property type="term" value="P:DNA topological change"/>
    <property type="evidence" value="ECO:0007669"/>
    <property type="project" value="InterPro"/>
</dbReference>
<feature type="domain" description="UvrD-like helicase C-terminal" evidence="6">
    <location>
        <begin position="5"/>
        <end position="71"/>
    </location>
</feature>
<dbReference type="GO" id="GO:0043138">
    <property type="term" value="F:3'-5' DNA helicase activity"/>
    <property type="evidence" value="ECO:0007669"/>
    <property type="project" value="TreeGrafter"/>
</dbReference>
<dbReference type="InterPro" id="IPR000212">
    <property type="entry name" value="DNA_helicase_UvrD/REP"/>
</dbReference>
<accession>A0A0L6TVK4</accession>
<dbReference type="PANTHER" id="PTHR11070:SF63">
    <property type="entry name" value="DNA HELICASE IV"/>
    <property type="match status" value="1"/>
</dbReference>
<dbReference type="GO" id="GO:0005524">
    <property type="term" value="F:ATP binding"/>
    <property type="evidence" value="ECO:0007669"/>
    <property type="project" value="UniProtKB-KW"/>
</dbReference>
<dbReference type="InterPro" id="IPR027417">
    <property type="entry name" value="P-loop_NTPase"/>
</dbReference>
<dbReference type="GO" id="GO:0000725">
    <property type="term" value="P:recombinational repair"/>
    <property type="evidence" value="ECO:0007669"/>
    <property type="project" value="TreeGrafter"/>
</dbReference>
<keyword evidence="1" id="KW-0547">Nucleotide-binding</keyword>
<name>A0A0L6TVK4_9FIRM</name>
<protein>
    <submittedName>
        <fullName evidence="7">Uncharacterized protein</fullName>
    </submittedName>
</protein>
<dbReference type="InterPro" id="IPR013498">
    <property type="entry name" value="Topo_IA_Znf"/>
</dbReference>
<evidence type="ECO:0000256" key="2">
    <source>
        <dbReference type="ARBA" id="ARBA00022801"/>
    </source>
</evidence>
<reference evidence="8" key="1">
    <citation type="submission" date="2015-07" db="EMBL/GenBank/DDBJ databases">
        <title>Draft genome sequence of Acetobacterium bakii DSM 8293, a potential psychrophilic chemical producer through syngas fermentation.</title>
        <authorList>
            <person name="Song Y."/>
            <person name="Hwang S."/>
            <person name="Cho B.-K."/>
        </authorList>
    </citation>
    <scope>NUCLEOTIDE SEQUENCE [LARGE SCALE GENOMIC DNA]</scope>
    <source>
        <strain evidence="8">DSM 8239</strain>
    </source>
</reference>
<dbReference type="Proteomes" id="UP000036873">
    <property type="component" value="Unassembled WGS sequence"/>
</dbReference>
<gene>
    <name evidence="7" type="ORF">AKG39_18390</name>
</gene>
<evidence type="ECO:0000256" key="1">
    <source>
        <dbReference type="ARBA" id="ARBA00022741"/>
    </source>
</evidence>
<evidence type="ECO:0000313" key="7">
    <source>
        <dbReference type="EMBL" id="KNZ40296.1"/>
    </source>
</evidence>
<evidence type="ECO:0000259" key="5">
    <source>
        <dbReference type="Pfam" id="PF01396"/>
    </source>
</evidence>
<evidence type="ECO:0000313" key="8">
    <source>
        <dbReference type="Proteomes" id="UP000036873"/>
    </source>
</evidence>
<keyword evidence="4" id="KW-0067">ATP-binding</keyword>
<dbReference type="AlphaFoldDB" id="A0A0L6TVK4"/>
<dbReference type="SUPFAM" id="SSF57783">
    <property type="entry name" value="Zinc beta-ribbon"/>
    <property type="match status" value="1"/>
</dbReference>
<dbReference type="GO" id="GO:0003677">
    <property type="term" value="F:DNA binding"/>
    <property type="evidence" value="ECO:0007669"/>
    <property type="project" value="InterPro"/>
</dbReference>
<dbReference type="EMBL" id="LGYO01000068">
    <property type="protein sequence ID" value="KNZ40296.1"/>
    <property type="molecule type" value="Genomic_DNA"/>
</dbReference>
<keyword evidence="2" id="KW-0378">Hydrolase</keyword>
<keyword evidence="3" id="KW-0347">Helicase</keyword>
<keyword evidence="8" id="KW-1185">Reference proteome</keyword>
<feature type="domain" description="DNA topoisomerase type IA zn finger" evidence="5">
    <location>
        <begin position="99"/>
        <end position="133"/>
    </location>
</feature>